<dbReference type="EMBL" id="SJPO01000007">
    <property type="protein sequence ID" value="TWT75522.1"/>
    <property type="molecule type" value="Genomic_DNA"/>
</dbReference>
<dbReference type="InterPro" id="IPR013325">
    <property type="entry name" value="RNA_pol_sigma_r2"/>
</dbReference>
<organism evidence="7 8">
    <name type="scientific">Posidoniimonas polymericola</name>
    <dbReference type="NCBI Taxonomy" id="2528002"/>
    <lineage>
        <taxon>Bacteria</taxon>
        <taxon>Pseudomonadati</taxon>
        <taxon>Planctomycetota</taxon>
        <taxon>Planctomycetia</taxon>
        <taxon>Pirellulales</taxon>
        <taxon>Lacipirellulaceae</taxon>
        <taxon>Posidoniimonas</taxon>
    </lineage>
</organism>
<dbReference type="SUPFAM" id="SSF88659">
    <property type="entry name" value="Sigma3 and sigma4 domains of RNA polymerase sigma factors"/>
    <property type="match status" value="1"/>
</dbReference>
<keyword evidence="8" id="KW-1185">Reference proteome</keyword>
<dbReference type="InterPro" id="IPR007627">
    <property type="entry name" value="RNA_pol_sigma70_r2"/>
</dbReference>
<accession>A0A5C5YKX0</accession>
<dbReference type="GO" id="GO:0003677">
    <property type="term" value="F:DNA binding"/>
    <property type="evidence" value="ECO:0007669"/>
    <property type="project" value="InterPro"/>
</dbReference>
<dbReference type="InterPro" id="IPR039425">
    <property type="entry name" value="RNA_pol_sigma-70-like"/>
</dbReference>
<dbReference type="Proteomes" id="UP000318478">
    <property type="component" value="Unassembled WGS sequence"/>
</dbReference>
<dbReference type="InterPro" id="IPR013249">
    <property type="entry name" value="RNA_pol_sigma70_r4_t2"/>
</dbReference>
<dbReference type="NCBIfam" id="TIGR02989">
    <property type="entry name" value="Sig-70_gvs1"/>
    <property type="match status" value="1"/>
</dbReference>
<proteinExistence type="inferred from homology"/>
<dbReference type="Gene3D" id="1.10.10.10">
    <property type="entry name" value="Winged helix-like DNA-binding domain superfamily/Winged helix DNA-binding domain"/>
    <property type="match status" value="1"/>
</dbReference>
<protein>
    <submittedName>
        <fullName evidence="7">ECF RNA polymerase sigma factor SigE</fullName>
    </submittedName>
</protein>
<keyword evidence="2" id="KW-0805">Transcription regulation</keyword>
<evidence type="ECO:0000313" key="7">
    <source>
        <dbReference type="EMBL" id="TWT75522.1"/>
    </source>
</evidence>
<feature type="domain" description="RNA polymerase sigma-70 region 2" evidence="5">
    <location>
        <begin position="20"/>
        <end position="85"/>
    </location>
</feature>
<dbReference type="NCBIfam" id="TIGR02937">
    <property type="entry name" value="sigma70-ECF"/>
    <property type="match status" value="1"/>
</dbReference>
<dbReference type="PANTHER" id="PTHR43133">
    <property type="entry name" value="RNA POLYMERASE ECF-TYPE SIGMA FACTO"/>
    <property type="match status" value="1"/>
</dbReference>
<evidence type="ECO:0000259" key="6">
    <source>
        <dbReference type="Pfam" id="PF08281"/>
    </source>
</evidence>
<dbReference type="RefSeq" id="WP_197527987.1">
    <property type="nucleotide sequence ID" value="NZ_SJPO01000007.1"/>
</dbReference>
<sequence>MTWAGEADSERVQVFGELLAECHRDLFGFIYSMVQHHSDAEDVYQQVALVLWRKFDEFELGTNFAAWATKVAHLTARDFIRTRRRHAVAFSDEVLEAIAATYNPGKAWRSDDTSDALSVCLKKLPPKDRALVEQCYSPGRDYNQIAEQQGRTIGAIYQAISRVRKSLYHCVKRTLAQEAF</sequence>
<comment type="caution">
    <text evidence="7">The sequence shown here is derived from an EMBL/GenBank/DDBJ whole genome shotgun (WGS) entry which is preliminary data.</text>
</comment>
<evidence type="ECO:0000256" key="2">
    <source>
        <dbReference type="ARBA" id="ARBA00023015"/>
    </source>
</evidence>
<dbReference type="AlphaFoldDB" id="A0A5C5YKX0"/>
<dbReference type="InterPro" id="IPR013324">
    <property type="entry name" value="RNA_pol_sigma_r3/r4-like"/>
</dbReference>
<evidence type="ECO:0000313" key="8">
    <source>
        <dbReference type="Proteomes" id="UP000318478"/>
    </source>
</evidence>
<comment type="similarity">
    <text evidence="1">Belongs to the sigma-70 factor family. ECF subfamily.</text>
</comment>
<evidence type="ECO:0000256" key="1">
    <source>
        <dbReference type="ARBA" id="ARBA00010641"/>
    </source>
</evidence>
<evidence type="ECO:0000256" key="3">
    <source>
        <dbReference type="ARBA" id="ARBA00023082"/>
    </source>
</evidence>
<dbReference type="GO" id="GO:0006352">
    <property type="term" value="P:DNA-templated transcription initiation"/>
    <property type="evidence" value="ECO:0007669"/>
    <property type="project" value="InterPro"/>
</dbReference>
<keyword evidence="3" id="KW-0731">Sigma factor</keyword>
<gene>
    <name evidence="7" type="primary">sigE_4</name>
    <name evidence="7" type="ORF">Pla123a_30320</name>
</gene>
<evidence type="ECO:0000256" key="4">
    <source>
        <dbReference type="ARBA" id="ARBA00023163"/>
    </source>
</evidence>
<evidence type="ECO:0000259" key="5">
    <source>
        <dbReference type="Pfam" id="PF04542"/>
    </source>
</evidence>
<dbReference type="SUPFAM" id="SSF88946">
    <property type="entry name" value="Sigma2 domain of RNA polymerase sigma factors"/>
    <property type="match status" value="1"/>
</dbReference>
<dbReference type="GO" id="GO:0016987">
    <property type="term" value="F:sigma factor activity"/>
    <property type="evidence" value="ECO:0007669"/>
    <property type="project" value="UniProtKB-KW"/>
</dbReference>
<dbReference type="PANTHER" id="PTHR43133:SF51">
    <property type="entry name" value="RNA POLYMERASE SIGMA FACTOR"/>
    <property type="match status" value="1"/>
</dbReference>
<reference evidence="7 8" key="1">
    <citation type="submission" date="2019-02" db="EMBL/GenBank/DDBJ databases">
        <title>Deep-cultivation of Planctomycetes and their phenomic and genomic characterization uncovers novel biology.</title>
        <authorList>
            <person name="Wiegand S."/>
            <person name="Jogler M."/>
            <person name="Boedeker C."/>
            <person name="Pinto D."/>
            <person name="Vollmers J."/>
            <person name="Rivas-Marin E."/>
            <person name="Kohn T."/>
            <person name="Peeters S.H."/>
            <person name="Heuer A."/>
            <person name="Rast P."/>
            <person name="Oberbeckmann S."/>
            <person name="Bunk B."/>
            <person name="Jeske O."/>
            <person name="Meyerdierks A."/>
            <person name="Storesund J.E."/>
            <person name="Kallscheuer N."/>
            <person name="Luecker S."/>
            <person name="Lage O.M."/>
            <person name="Pohl T."/>
            <person name="Merkel B.J."/>
            <person name="Hornburger P."/>
            <person name="Mueller R.-W."/>
            <person name="Bruemmer F."/>
            <person name="Labrenz M."/>
            <person name="Spormann A.M."/>
            <person name="Op Den Camp H."/>
            <person name="Overmann J."/>
            <person name="Amann R."/>
            <person name="Jetten M.S.M."/>
            <person name="Mascher T."/>
            <person name="Medema M.H."/>
            <person name="Devos D.P."/>
            <person name="Kaster A.-K."/>
            <person name="Ovreas L."/>
            <person name="Rohde M."/>
            <person name="Galperin M.Y."/>
            <person name="Jogler C."/>
        </authorList>
    </citation>
    <scope>NUCLEOTIDE SEQUENCE [LARGE SCALE GENOMIC DNA]</scope>
    <source>
        <strain evidence="7 8">Pla123a</strain>
    </source>
</reference>
<keyword evidence="4" id="KW-0804">Transcription</keyword>
<dbReference type="Pfam" id="PF04542">
    <property type="entry name" value="Sigma70_r2"/>
    <property type="match status" value="1"/>
</dbReference>
<dbReference type="InterPro" id="IPR036388">
    <property type="entry name" value="WH-like_DNA-bd_sf"/>
</dbReference>
<dbReference type="Gene3D" id="1.10.1740.10">
    <property type="match status" value="1"/>
</dbReference>
<dbReference type="InterPro" id="IPR014331">
    <property type="entry name" value="RNA_pol_sigma70_ECF_RHOBA"/>
</dbReference>
<name>A0A5C5YKX0_9BACT</name>
<dbReference type="InterPro" id="IPR014284">
    <property type="entry name" value="RNA_pol_sigma-70_dom"/>
</dbReference>
<dbReference type="Pfam" id="PF08281">
    <property type="entry name" value="Sigma70_r4_2"/>
    <property type="match status" value="1"/>
</dbReference>
<feature type="domain" description="RNA polymerase sigma factor 70 region 4 type 2" evidence="6">
    <location>
        <begin position="115"/>
        <end position="167"/>
    </location>
</feature>